<feature type="transmembrane region" description="Helical" evidence="1">
    <location>
        <begin position="172"/>
        <end position="189"/>
    </location>
</feature>
<feature type="domain" description="Acyltransferase 3" evidence="2">
    <location>
        <begin position="9"/>
        <end position="325"/>
    </location>
</feature>
<feature type="transmembrane region" description="Helical" evidence="1">
    <location>
        <begin position="306"/>
        <end position="328"/>
    </location>
</feature>
<feature type="transmembrane region" description="Helical" evidence="1">
    <location>
        <begin position="38"/>
        <end position="59"/>
    </location>
</feature>
<name>A0ABW8ISS4_9GAMM</name>
<dbReference type="InterPro" id="IPR002656">
    <property type="entry name" value="Acyl_transf_3_dom"/>
</dbReference>
<feature type="transmembrane region" description="Helical" evidence="1">
    <location>
        <begin position="145"/>
        <end position="165"/>
    </location>
</feature>
<feature type="transmembrane region" description="Helical" evidence="1">
    <location>
        <begin position="225"/>
        <end position="245"/>
    </location>
</feature>
<dbReference type="InterPro" id="IPR050879">
    <property type="entry name" value="Acyltransferase_3"/>
</dbReference>
<keyword evidence="3" id="KW-0012">Acyltransferase</keyword>
<dbReference type="GO" id="GO:0016746">
    <property type="term" value="F:acyltransferase activity"/>
    <property type="evidence" value="ECO:0007669"/>
    <property type="project" value="UniProtKB-KW"/>
</dbReference>
<evidence type="ECO:0000313" key="4">
    <source>
        <dbReference type="Proteomes" id="UP001620405"/>
    </source>
</evidence>
<protein>
    <submittedName>
        <fullName evidence="3">Acyltransferase</fullName>
    </submittedName>
</protein>
<dbReference type="Pfam" id="PF01757">
    <property type="entry name" value="Acyl_transf_3"/>
    <property type="match status" value="1"/>
</dbReference>
<feature type="transmembrane region" description="Helical" evidence="1">
    <location>
        <begin position="12"/>
        <end position="32"/>
    </location>
</feature>
<feature type="transmembrane region" description="Helical" evidence="1">
    <location>
        <begin position="281"/>
        <end position="300"/>
    </location>
</feature>
<organism evidence="3 4">
    <name type="scientific">Dyella lipolytica</name>
    <dbReference type="NCBI Taxonomy" id="1867835"/>
    <lineage>
        <taxon>Bacteria</taxon>
        <taxon>Pseudomonadati</taxon>
        <taxon>Pseudomonadota</taxon>
        <taxon>Gammaproteobacteria</taxon>
        <taxon>Lysobacterales</taxon>
        <taxon>Rhodanobacteraceae</taxon>
        <taxon>Dyella</taxon>
    </lineage>
</organism>
<keyword evidence="1" id="KW-0472">Membrane</keyword>
<evidence type="ECO:0000256" key="1">
    <source>
        <dbReference type="SAM" id="Phobius"/>
    </source>
</evidence>
<feature type="transmembrane region" description="Helical" evidence="1">
    <location>
        <begin position="251"/>
        <end position="269"/>
    </location>
</feature>
<keyword evidence="1" id="KW-0812">Transmembrane</keyword>
<dbReference type="EMBL" id="JADIKG010000011">
    <property type="protein sequence ID" value="MFK2872972.1"/>
    <property type="molecule type" value="Genomic_DNA"/>
</dbReference>
<keyword evidence="3" id="KW-0808">Transferase</keyword>
<evidence type="ECO:0000313" key="3">
    <source>
        <dbReference type="EMBL" id="MFK2872972.1"/>
    </source>
</evidence>
<dbReference type="RefSeq" id="WP_284398493.1">
    <property type="nucleotide sequence ID" value="NZ_BSNQ01000003.1"/>
</dbReference>
<evidence type="ECO:0000259" key="2">
    <source>
        <dbReference type="Pfam" id="PF01757"/>
    </source>
</evidence>
<keyword evidence="4" id="KW-1185">Reference proteome</keyword>
<dbReference type="PANTHER" id="PTHR23028:SF53">
    <property type="entry name" value="ACYL_TRANSF_3 DOMAIN-CONTAINING PROTEIN"/>
    <property type="match status" value="1"/>
</dbReference>
<comment type="caution">
    <text evidence="3">The sequence shown here is derived from an EMBL/GenBank/DDBJ whole genome shotgun (WGS) entry which is preliminary data.</text>
</comment>
<feature type="transmembrane region" description="Helical" evidence="1">
    <location>
        <begin position="80"/>
        <end position="99"/>
    </location>
</feature>
<sequence length="359" mass="40712">MSSSGATNNFDFIRIAAATMVVFSHQYALISQPEPRPFGLFTLGTLGVLIFFSTSGYLVMQSWERDPHAWRFIARRLLRIWPALAVVTLFAVLCIGPIFTTLTFHDYFRAKETWGYFSHLYLRTTPNLPGLFEGNPIHVVNGSLWTIPIEAQWYGLLLAAGMCGLLRPRFRYFLLAMVALYAAYIYLIFDVQHNPLSAFPFRKFGCEYGTFFCYGAVLHCMRHAWVNRVMLTFGSLLLLACLLAVSNHQYAAVYVLLPFIVIWLGNKSTPVLKRAGRFGDFSYGIYVYAFLMQQLVVSVMGIYRPYLLVLLISSAGTMICAVLSWHLVERPSLALKRYLPKQSLVDERLTRVTTPSATG</sequence>
<gene>
    <name evidence="3" type="ORF">ISP13_05460</name>
</gene>
<dbReference type="Proteomes" id="UP001620405">
    <property type="component" value="Unassembled WGS sequence"/>
</dbReference>
<dbReference type="PANTHER" id="PTHR23028">
    <property type="entry name" value="ACETYLTRANSFERASE"/>
    <property type="match status" value="1"/>
</dbReference>
<keyword evidence="1" id="KW-1133">Transmembrane helix</keyword>
<proteinExistence type="predicted"/>
<reference evidence="3 4" key="1">
    <citation type="submission" date="2020-10" db="EMBL/GenBank/DDBJ databases">
        <title>Phylogeny of dyella-like bacteria.</title>
        <authorList>
            <person name="Fu J."/>
        </authorList>
    </citation>
    <scope>NUCLEOTIDE SEQUENCE [LARGE SCALE GENOMIC DNA]</scope>
    <source>
        <strain evidence="3 4">DHOB07</strain>
    </source>
</reference>
<accession>A0ABW8ISS4</accession>